<feature type="region of interest" description="Disordered" evidence="1">
    <location>
        <begin position="1"/>
        <end position="30"/>
    </location>
</feature>
<sequence length="149" mass="16842">MASYNHKQQKASNKPTQEKKSKPLMFSKSRQLDLNCTSMKNDIKKQYLMSEILQKVQMKKKRPLFPVPKTQYPSLSKERYPHGRSSGRKKGMEAHSVVILQSSHSHAESLNDLLVVATQARLDPRPSRSHSGTTTRDSGTQDPKHTATA</sequence>
<dbReference type="EMBL" id="CH473948">
    <property type="protein sequence ID" value="EDM05789.1"/>
    <property type="molecule type" value="Genomic_DNA"/>
</dbReference>
<organism evidence="2 3">
    <name type="scientific">Rattus norvegicus</name>
    <name type="common">Rat</name>
    <dbReference type="NCBI Taxonomy" id="10116"/>
    <lineage>
        <taxon>Eukaryota</taxon>
        <taxon>Metazoa</taxon>
        <taxon>Chordata</taxon>
        <taxon>Craniata</taxon>
        <taxon>Vertebrata</taxon>
        <taxon>Euteleostomi</taxon>
        <taxon>Mammalia</taxon>
        <taxon>Eutheria</taxon>
        <taxon>Euarchontoglires</taxon>
        <taxon>Glires</taxon>
        <taxon>Rodentia</taxon>
        <taxon>Myomorpha</taxon>
        <taxon>Muroidea</taxon>
        <taxon>Muridae</taxon>
        <taxon>Murinae</taxon>
        <taxon>Rattus</taxon>
    </lineage>
</organism>
<feature type="region of interest" description="Disordered" evidence="1">
    <location>
        <begin position="64"/>
        <end position="92"/>
    </location>
</feature>
<dbReference type="Proteomes" id="UP000234681">
    <property type="component" value="Chromosome 10"/>
</dbReference>
<dbReference type="EMBL" id="CH473948">
    <property type="protein sequence ID" value="EDM05790.1"/>
    <property type="molecule type" value="Genomic_DNA"/>
</dbReference>
<evidence type="ECO:0000256" key="1">
    <source>
        <dbReference type="SAM" id="MobiDB-lite"/>
    </source>
</evidence>
<dbReference type="AlphaFoldDB" id="A6HID5"/>
<evidence type="ECO:0000313" key="3">
    <source>
        <dbReference type="Proteomes" id="UP000234681"/>
    </source>
</evidence>
<reference evidence="2" key="1">
    <citation type="journal article" date="2005" name="Genome Res.">
        <title>Gene and alternative splicing annotation with AIR.</title>
        <authorList>
            <person name="Florea L."/>
            <person name="Di Francesco V."/>
            <person name="Miller J."/>
            <person name="Turner R."/>
            <person name="Yao A."/>
            <person name="Harris M."/>
            <person name="Walenz B."/>
            <person name="Mobarry C."/>
            <person name="Merkulov G.V."/>
            <person name="Charlab R."/>
            <person name="Dew I."/>
            <person name="Deng Z."/>
            <person name="Istrail S."/>
            <person name="Li P."/>
            <person name="Sutton G."/>
        </authorList>
    </citation>
    <scope>NUCLEOTIDE SEQUENCE</scope>
    <source>
        <strain evidence="2">BN</strain>
    </source>
</reference>
<gene>
    <name evidence="2" type="ORF">rCG_33940</name>
</gene>
<proteinExistence type="predicted"/>
<evidence type="ECO:0000313" key="2">
    <source>
        <dbReference type="EMBL" id="EDM05790.1"/>
    </source>
</evidence>
<feature type="compositionally biased region" description="Polar residues" evidence="1">
    <location>
        <begin position="129"/>
        <end position="141"/>
    </location>
</feature>
<feature type="region of interest" description="Disordered" evidence="1">
    <location>
        <begin position="119"/>
        <end position="149"/>
    </location>
</feature>
<protein>
    <submittedName>
        <fullName evidence="2">RCG33940, isoform CRA_a</fullName>
    </submittedName>
</protein>
<reference evidence="2 3" key="2">
    <citation type="submission" date="2005-07" db="EMBL/GenBank/DDBJ databases">
        <authorList>
            <person name="Mural R.J."/>
            <person name="Li P.W."/>
            <person name="Adams M.D."/>
            <person name="Amanatides P.G."/>
            <person name="Baden-Tillson H."/>
            <person name="Barnstead M."/>
            <person name="Chin S.H."/>
            <person name="Dew I."/>
            <person name="Evans C.A."/>
            <person name="Ferriera S."/>
            <person name="Flanigan M."/>
            <person name="Fosler C."/>
            <person name="Glodek A."/>
            <person name="Gu Z."/>
            <person name="Holt R.A."/>
            <person name="Jennings D."/>
            <person name="Kraft C.L."/>
            <person name="Lu F."/>
            <person name="Nguyen T."/>
            <person name="Nusskern D.R."/>
            <person name="Pfannkoch C.M."/>
            <person name="Sitter C."/>
            <person name="Sutton G.G."/>
            <person name="Venter J.C."/>
            <person name="Wang Z."/>
            <person name="Woodage T."/>
            <person name="Zheng X.H."/>
            <person name="Zhong F."/>
        </authorList>
    </citation>
    <scope>NUCLEOTIDE SEQUENCE [LARGE SCALE GENOMIC DNA]</scope>
    <source>
        <strain evidence="2">BN</strain>
        <strain evidence="3">BN, Sprague-Dawley</strain>
    </source>
</reference>
<accession>A6HID5</accession>
<name>A6HID5_RAT</name>